<sequence length="160" mass="17725">MKAVIFQTQEEDFGISIEHVVSIEKVLDLKPIPNLPDYVKGVMPIRGELVPVIDVSFLFTKIENNELEQAKVITVQTDDLTAGLLVNEAKEILELEEEQLKPLPIGAGASSKWFSSIAMKDSRLITLVNPASFIGTLEALDEIKAEIHNINNEENEKASI</sequence>
<dbReference type="InterPro" id="IPR036061">
    <property type="entry name" value="CheW-like_dom_sf"/>
</dbReference>
<proteinExistence type="predicted"/>
<dbReference type="Gene3D" id="2.40.50.180">
    <property type="entry name" value="CheA-289, Domain 4"/>
    <property type="match status" value="1"/>
</dbReference>
<feature type="domain" description="CheW-like" evidence="1">
    <location>
        <begin position="1"/>
        <end position="139"/>
    </location>
</feature>
<comment type="caution">
    <text evidence="2">The sequence shown here is derived from an EMBL/GenBank/DDBJ whole genome shotgun (WGS) entry which is preliminary data.</text>
</comment>
<dbReference type="RefSeq" id="WP_211559008.1">
    <property type="nucleotide sequence ID" value="NZ_JAGVRK010000001.1"/>
</dbReference>
<name>A0ABS5LFL9_9BACI</name>
<dbReference type="Gene3D" id="2.30.30.40">
    <property type="entry name" value="SH3 Domains"/>
    <property type="match status" value="1"/>
</dbReference>
<dbReference type="Proteomes" id="UP000682403">
    <property type="component" value="Unassembled WGS sequence"/>
</dbReference>
<gene>
    <name evidence="2" type="ORF">J9317_12295</name>
</gene>
<protein>
    <submittedName>
        <fullName evidence="2">Chemotaxis protein CheW</fullName>
    </submittedName>
</protein>
<organism evidence="2 3">
    <name type="scientific">Metabacillus flavus</name>
    <dbReference type="NCBI Taxonomy" id="2823519"/>
    <lineage>
        <taxon>Bacteria</taxon>
        <taxon>Bacillati</taxon>
        <taxon>Bacillota</taxon>
        <taxon>Bacilli</taxon>
        <taxon>Bacillales</taxon>
        <taxon>Bacillaceae</taxon>
        <taxon>Metabacillus</taxon>
    </lineage>
</organism>
<dbReference type="SUPFAM" id="SSF50341">
    <property type="entry name" value="CheW-like"/>
    <property type="match status" value="1"/>
</dbReference>
<dbReference type="InterPro" id="IPR002545">
    <property type="entry name" value="CheW-lke_dom"/>
</dbReference>
<dbReference type="PANTHER" id="PTHR22617:SF23">
    <property type="entry name" value="CHEMOTAXIS PROTEIN CHEW"/>
    <property type="match status" value="1"/>
</dbReference>
<reference evidence="2 3" key="1">
    <citation type="submission" date="2021-04" db="EMBL/GenBank/DDBJ databases">
        <title>Metabacillus sp. strain KIGAM252 whole genome sequence.</title>
        <authorList>
            <person name="Seo M.-J."/>
            <person name="Cho E.-S."/>
            <person name="Hwang C.Y."/>
            <person name="Yoon D.J."/>
        </authorList>
    </citation>
    <scope>NUCLEOTIDE SEQUENCE [LARGE SCALE GENOMIC DNA]</scope>
    <source>
        <strain evidence="2 3">KIGAM252</strain>
    </source>
</reference>
<keyword evidence="3" id="KW-1185">Reference proteome</keyword>
<dbReference type="SMART" id="SM00260">
    <property type="entry name" value="CheW"/>
    <property type="match status" value="1"/>
</dbReference>
<evidence type="ECO:0000259" key="1">
    <source>
        <dbReference type="PROSITE" id="PS50851"/>
    </source>
</evidence>
<evidence type="ECO:0000313" key="2">
    <source>
        <dbReference type="EMBL" id="MBS2969545.1"/>
    </source>
</evidence>
<dbReference type="Pfam" id="PF01584">
    <property type="entry name" value="CheW"/>
    <property type="match status" value="1"/>
</dbReference>
<accession>A0ABS5LFL9</accession>
<dbReference type="InterPro" id="IPR039315">
    <property type="entry name" value="CheW"/>
</dbReference>
<dbReference type="PANTHER" id="PTHR22617">
    <property type="entry name" value="CHEMOTAXIS SENSOR HISTIDINE KINASE-RELATED"/>
    <property type="match status" value="1"/>
</dbReference>
<dbReference type="PROSITE" id="PS50851">
    <property type="entry name" value="CHEW"/>
    <property type="match status" value="1"/>
</dbReference>
<evidence type="ECO:0000313" key="3">
    <source>
        <dbReference type="Proteomes" id="UP000682403"/>
    </source>
</evidence>
<dbReference type="EMBL" id="JAGVRK010000001">
    <property type="protein sequence ID" value="MBS2969545.1"/>
    <property type="molecule type" value="Genomic_DNA"/>
</dbReference>